<reference evidence="3 4" key="1">
    <citation type="submission" date="2016-07" db="EMBL/GenBank/DDBJ databases">
        <title>Pervasive Adenine N6-methylation of Active Genes in Fungi.</title>
        <authorList>
            <consortium name="DOE Joint Genome Institute"/>
            <person name="Mondo S.J."/>
            <person name="Dannebaum R.O."/>
            <person name="Kuo R.C."/>
            <person name="Labutti K."/>
            <person name="Haridas S."/>
            <person name="Kuo A."/>
            <person name="Salamov A."/>
            <person name="Ahrendt S.R."/>
            <person name="Lipzen A."/>
            <person name="Sullivan W."/>
            <person name="Andreopoulos W.B."/>
            <person name="Clum A."/>
            <person name="Lindquist E."/>
            <person name="Daum C."/>
            <person name="Ramamoorthy G.K."/>
            <person name="Gryganskyi A."/>
            <person name="Culley D."/>
            <person name="Magnuson J.K."/>
            <person name="James T.Y."/>
            <person name="O'Malley M.A."/>
            <person name="Stajich J.E."/>
            <person name="Spatafora J.W."/>
            <person name="Visel A."/>
            <person name="Grigoriev I.V."/>
        </authorList>
    </citation>
    <scope>NUCLEOTIDE SEQUENCE [LARGE SCALE GENOMIC DNA]</scope>
    <source>
        <strain evidence="3 4">12-1054</strain>
    </source>
</reference>
<sequence length="222" mass="23479">MSTAEGLLQALDQAKAELQTVKQAIVGLDKSVADLKFLCQGSSHGPSLTFQEPAVPEAAAPGSDVPANIAAILDQLEGLTVHEPTASKETTVTVDLKRKLEDSHPEAEQVSVEKDGTNETTTKPSRKRRHRGKGKGKTAGEPAPASPKSSFQLPAIATLSMQATPAEHNKVCSELLVKMKQLVCRAGSSLARDSLAKVIKVEQLDLAWPRSVANANRSAVSS</sequence>
<organism evidence="3 4">
    <name type="scientific">Protomyces lactucae-debilis</name>
    <dbReference type="NCBI Taxonomy" id="2754530"/>
    <lineage>
        <taxon>Eukaryota</taxon>
        <taxon>Fungi</taxon>
        <taxon>Dikarya</taxon>
        <taxon>Ascomycota</taxon>
        <taxon>Taphrinomycotina</taxon>
        <taxon>Taphrinomycetes</taxon>
        <taxon>Taphrinales</taxon>
        <taxon>Protomycetaceae</taxon>
        <taxon>Protomyces</taxon>
    </lineage>
</organism>
<gene>
    <name evidence="3" type="ORF">BCR37DRAFT_387015</name>
</gene>
<dbReference type="GeneID" id="63787100"/>
<protein>
    <submittedName>
        <fullName evidence="3">Uncharacterized protein</fullName>
    </submittedName>
</protein>
<keyword evidence="4" id="KW-1185">Reference proteome</keyword>
<proteinExistence type="predicted"/>
<dbReference type="AlphaFoldDB" id="A0A1Y2FHR9"/>
<feature type="region of interest" description="Disordered" evidence="2">
    <location>
        <begin position="83"/>
        <end position="149"/>
    </location>
</feature>
<evidence type="ECO:0000256" key="2">
    <source>
        <dbReference type="SAM" id="MobiDB-lite"/>
    </source>
</evidence>
<dbReference type="EMBL" id="MCFI01000008">
    <property type="protein sequence ID" value="ORY83147.1"/>
    <property type="molecule type" value="Genomic_DNA"/>
</dbReference>
<feature type="compositionally biased region" description="Basic residues" evidence="2">
    <location>
        <begin position="124"/>
        <end position="136"/>
    </location>
</feature>
<dbReference type="Proteomes" id="UP000193685">
    <property type="component" value="Unassembled WGS sequence"/>
</dbReference>
<accession>A0A1Y2FHR9</accession>
<evidence type="ECO:0000313" key="4">
    <source>
        <dbReference type="Proteomes" id="UP000193685"/>
    </source>
</evidence>
<evidence type="ECO:0000313" key="3">
    <source>
        <dbReference type="EMBL" id="ORY83147.1"/>
    </source>
</evidence>
<evidence type="ECO:0000256" key="1">
    <source>
        <dbReference type="SAM" id="Coils"/>
    </source>
</evidence>
<comment type="caution">
    <text evidence="3">The sequence shown here is derived from an EMBL/GenBank/DDBJ whole genome shotgun (WGS) entry which is preliminary data.</text>
</comment>
<feature type="compositionally biased region" description="Basic and acidic residues" evidence="2">
    <location>
        <begin position="95"/>
        <end position="117"/>
    </location>
</feature>
<keyword evidence="1" id="KW-0175">Coiled coil</keyword>
<dbReference type="RefSeq" id="XP_040725728.1">
    <property type="nucleotide sequence ID" value="XM_040870501.1"/>
</dbReference>
<feature type="coiled-coil region" evidence="1">
    <location>
        <begin position="4"/>
        <end position="31"/>
    </location>
</feature>
<name>A0A1Y2FHR9_PROLT</name>